<dbReference type="GO" id="GO:0000976">
    <property type="term" value="F:transcription cis-regulatory region binding"/>
    <property type="evidence" value="ECO:0007669"/>
    <property type="project" value="TreeGrafter"/>
</dbReference>
<evidence type="ECO:0000256" key="2">
    <source>
        <dbReference type="ARBA" id="ARBA00023125"/>
    </source>
</evidence>
<keyword evidence="2" id="KW-0238">DNA-binding</keyword>
<dbReference type="EMBL" id="RSED01000006">
    <property type="protein sequence ID" value="RRS04627.1"/>
    <property type="molecule type" value="Genomic_DNA"/>
</dbReference>
<accession>A0A426VCN1</accession>
<dbReference type="InterPro" id="IPR032687">
    <property type="entry name" value="AraC-type_N"/>
</dbReference>
<dbReference type="GO" id="GO:0003700">
    <property type="term" value="F:DNA-binding transcription factor activity"/>
    <property type="evidence" value="ECO:0007669"/>
    <property type="project" value="InterPro"/>
</dbReference>
<name>A0A426VCN1_9BURK</name>
<dbReference type="RefSeq" id="WP_125243001.1">
    <property type="nucleotide sequence ID" value="NZ_RSED01000006.1"/>
</dbReference>
<dbReference type="InterPro" id="IPR009057">
    <property type="entry name" value="Homeodomain-like_sf"/>
</dbReference>
<dbReference type="AlphaFoldDB" id="A0A426VCN1"/>
<dbReference type="Gene3D" id="1.10.10.60">
    <property type="entry name" value="Homeodomain-like"/>
    <property type="match status" value="1"/>
</dbReference>
<dbReference type="GO" id="GO:0005829">
    <property type="term" value="C:cytosol"/>
    <property type="evidence" value="ECO:0007669"/>
    <property type="project" value="TreeGrafter"/>
</dbReference>
<dbReference type="PRINTS" id="PR00032">
    <property type="entry name" value="HTHARAC"/>
</dbReference>
<dbReference type="Pfam" id="PF12833">
    <property type="entry name" value="HTH_18"/>
    <property type="match status" value="1"/>
</dbReference>
<dbReference type="SUPFAM" id="SSF46689">
    <property type="entry name" value="Homeodomain-like"/>
    <property type="match status" value="1"/>
</dbReference>
<gene>
    <name evidence="5" type="ORF">EIP75_09395</name>
</gene>
<evidence type="ECO:0000259" key="4">
    <source>
        <dbReference type="PROSITE" id="PS01124"/>
    </source>
</evidence>
<keyword evidence="1" id="KW-0805">Transcription regulation</keyword>
<comment type="caution">
    <text evidence="5">The sequence shown here is derived from an EMBL/GenBank/DDBJ whole genome shotgun (WGS) entry which is preliminary data.</text>
</comment>
<dbReference type="OrthoDB" id="6506763at2"/>
<keyword evidence="6" id="KW-1185">Reference proteome</keyword>
<dbReference type="PANTHER" id="PTHR47894:SF1">
    <property type="entry name" value="HTH-TYPE TRANSCRIPTIONAL REGULATOR VQSM"/>
    <property type="match status" value="1"/>
</dbReference>
<dbReference type="Proteomes" id="UP000269265">
    <property type="component" value="Unassembled WGS sequence"/>
</dbReference>
<keyword evidence="3" id="KW-0804">Transcription</keyword>
<evidence type="ECO:0000256" key="3">
    <source>
        <dbReference type="ARBA" id="ARBA00023163"/>
    </source>
</evidence>
<reference evidence="5 6" key="1">
    <citation type="submission" date="2018-12" db="EMBL/GenBank/DDBJ databases">
        <title>The whole draft genome of Aquabacterium sp. SJQ9.</title>
        <authorList>
            <person name="Sun L."/>
            <person name="Gao X."/>
            <person name="Chen W."/>
            <person name="Huang K."/>
        </authorList>
    </citation>
    <scope>NUCLEOTIDE SEQUENCE [LARGE SCALE GENOMIC DNA]</scope>
    <source>
        <strain evidence="5 6">SJQ9</strain>
    </source>
</reference>
<protein>
    <submittedName>
        <fullName evidence="5">AraC family transcriptional regulator</fullName>
    </submittedName>
</protein>
<evidence type="ECO:0000313" key="5">
    <source>
        <dbReference type="EMBL" id="RRS04627.1"/>
    </source>
</evidence>
<dbReference type="Pfam" id="PF12625">
    <property type="entry name" value="Arabinose_bd"/>
    <property type="match status" value="1"/>
</dbReference>
<sequence>MRISPLNLKILAYTLDVEGHSSANVLQRCGLDGLDDLDEDGDWLPVELFDRMMAYAMEETGDPAFALVAGKSLALMRYGHMVPLVISSPSLRQALVDVQRFAPLVLPSSELLLSETSKATRLEVHPIVANGLSGRFRTEFAAMSAVQMLRFTGADWRDIHRVDFPYPCPPTLRDRYTATFGEQLFFSQSGCGVTFDPRLLDKPLPSHDPVSYMAARTRAESALSAMQNRSDTAERVRQWLLDAFPRQPSMAETARHLGMTERTLRRHLALLNTSHIELAQDCQRLMAERLLAEGVLSIKQVADELGFASVSTFHRAFRRWTGETPSTWRTDRTAVHR</sequence>
<dbReference type="InterPro" id="IPR018060">
    <property type="entry name" value="HTH_AraC"/>
</dbReference>
<organism evidence="5 6">
    <name type="scientific">Aquabacterium soli</name>
    <dbReference type="NCBI Taxonomy" id="2493092"/>
    <lineage>
        <taxon>Bacteria</taxon>
        <taxon>Pseudomonadati</taxon>
        <taxon>Pseudomonadota</taxon>
        <taxon>Betaproteobacteria</taxon>
        <taxon>Burkholderiales</taxon>
        <taxon>Aquabacterium</taxon>
    </lineage>
</organism>
<proteinExistence type="predicted"/>
<evidence type="ECO:0000313" key="6">
    <source>
        <dbReference type="Proteomes" id="UP000269265"/>
    </source>
</evidence>
<dbReference type="SMART" id="SM00342">
    <property type="entry name" value="HTH_ARAC"/>
    <property type="match status" value="1"/>
</dbReference>
<dbReference type="InterPro" id="IPR020449">
    <property type="entry name" value="Tscrpt_reg_AraC-type_HTH"/>
</dbReference>
<evidence type="ECO:0000256" key="1">
    <source>
        <dbReference type="ARBA" id="ARBA00023015"/>
    </source>
</evidence>
<dbReference type="PROSITE" id="PS01124">
    <property type="entry name" value="HTH_ARAC_FAMILY_2"/>
    <property type="match status" value="1"/>
</dbReference>
<feature type="domain" description="HTH araC/xylS-type" evidence="4">
    <location>
        <begin position="234"/>
        <end position="331"/>
    </location>
</feature>
<dbReference type="PANTHER" id="PTHR47894">
    <property type="entry name" value="HTH-TYPE TRANSCRIPTIONAL REGULATOR GADX"/>
    <property type="match status" value="1"/>
</dbReference>